<dbReference type="GO" id="GO:0003697">
    <property type="term" value="F:single-stranded DNA binding"/>
    <property type="evidence" value="ECO:0007669"/>
    <property type="project" value="InterPro"/>
</dbReference>
<evidence type="ECO:0008006" key="6">
    <source>
        <dbReference type="Google" id="ProtNLM"/>
    </source>
</evidence>
<evidence type="ECO:0000313" key="4">
    <source>
        <dbReference type="EMBL" id="OJG35007.1"/>
    </source>
</evidence>
<reference evidence="4 5" key="1">
    <citation type="submission" date="2014-12" db="EMBL/GenBank/DDBJ databases">
        <title>Draft genome sequences of 29 type strains of Enterococci.</title>
        <authorList>
            <person name="Zhong Z."/>
            <person name="Sun Z."/>
            <person name="Liu W."/>
            <person name="Zhang W."/>
            <person name="Zhang H."/>
        </authorList>
    </citation>
    <scope>NUCLEOTIDE SEQUENCE [LARGE SCALE GENOMIC DNA]</scope>
    <source>
        <strain evidence="4 5">DSM 22802</strain>
    </source>
</reference>
<feature type="compositionally biased region" description="Basic and acidic residues" evidence="1">
    <location>
        <begin position="510"/>
        <end position="546"/>
    </location>
</feature>
<accession>A0A1L8SSB8</accession>
<name>A0A1L8SSB8_9ENTE</name>
<evidence type="ECO:0000259" key="3">
    <source>
        <dbReference type="Pfam" id="PF08401"/>
    </source>
</evidence>
<evidence type="ECO:0000313" key="5">
    <source>
        <dbReference type="Proteomes" id="UP000183700"/>
    </source>
</evidence>
<proteinExistence type="predicted"/>
<dbReference type="Proteomes" id="UP000183700">
    <property type="component" value="Unassembled WGS sequence"/>
</dbReference>
<dbReference type="InterPro" id="IPR013610">
    <property type="entry name" value="ArdC_N"/>
</dbReference>
<dbReference type="OrthoDB" id="9803716at2"/>
<dbReference type="Pfam" id="PF06114">
    <property type="entry name" value="Peptidase_M78"/>
    <property type="match status" value="1"/>
</dbReference>
<feature type="domain" description="IrrE N-terminal-like" evidence="2">
    <location>
        <begin position="374"/>
        <end position="432"/>
    </location>
</feature>
<dbReference type="EMBL" id="JXKM01000010">
    <property type="protein sequence ID" value="OJG35007.1"/>
    <property type="molecule type" value="Genomic_DNA"/>
</dbReference>
<feature type="domain" description="N-terminal" evidence="3">
    <location>
        <begin position="236"/>
        <end position="316"/>
    </location>
</feature>
<dbReference type="STRING" id="319970.RV00_GL000557"/>
<organism evidence="4 5">
    <name type="scientific">Enterococcus devriesei</name>
    <dbReference type="NCBI Taxonomy" id="319970"/>
    <lineage>
        <taxon>Bacteria</taxon>
        <taxon>Bacillati</taxon>
        <taxon>Bacillota</taxon>
        <taxon>Bacilli</taxon>
        <taxon>Lactobacillales</taxon>
        <taxon>Enterococcaceae</taxon>
        <taxon>Enterococcus</taxon>
    </lineage>
</organism>
<gene>
    <name evidence="4" type="ORF">RV00_GL000557</name>
</gene>
<dbReference type="AlphaFoldDB" id="A0A1L8SSB8"/>
<dbReference type="Pfam" id="PF08401">
    <property type="entry name" value="ArdcN"/>
    <property type="match status" value="1"/>
</dbReference>
<comment type="caution">
    <text evidence="4">The sequence shown here is derived from an EMBL/GenBank/DDBJ whole genome shotgun (WGS) entry which is preliminary data.</text>
</comment>
<dbReference type="InterPro" id="IPR010359">
    <property type="entry name" value="IrrE_HExxH"/>
</dbReference>
<sequence length="546" mass="62188">MSIYQLVTINQRFIAETIARTGSEQLLDKVARSFVGLYSQDENWYIPLRANLGNKKPEGAYFETHFPTNNPHFKRPGLDYQKSIFVPAEYTIEIRNTLPEEQSALIFSKQDEIRESFESYVLSLDRLDKKSTNYQFSTVPLFPEGIQQIKKMQDEVKKSMNNTSEKGTMKQETLFNHLNDVAAKKEENGSTVVEIPDVQNEKSIQEIIKAKDYKALSAHLKERVSSYLETDLFKNYLNFVSKFHKYSQKNVRLLLSQNPAVSRVAGFNKWKEVGRTVKKGSKALYVYAPASAIKKDKDGKPIKDENGKVVKETYFFLTPVFDVSQTSGEPIPKPIHELEGNFETPEQFVKVFKAVEAISPVPLKIEEFPSSANGYYHKVEKEIVINTGLGEYMTLKTMIHEITHAKLHADSTSSFGDPTYSQQEFEAESVAYIVSNHLGIDTSSYSFGYLASWTEQGKTIDSFTESLDRITKEAQQIIESLDKSLALSFAMAEPANKFEERIARAQGRFVEPKKAEEKQVEKVPAKKETKEVEPPNPKEKSLRLTR</sequence>
<evidence type="ECO:0000256" key="1">
    <source>
        <dbReference type="SAM" id="MobiDB-lite"/>
    </source>
</evidence>
<dbReference type="Gene3D" id="1.10.10.2910">
    <property type="match status" value="1"/>
</dbReference>
<protein>
    <recommendedName>
        <fullName evidence="6">LtrC-like protein</fullName>
    </recommendedName>
</protein>
<evidence type="ECO:0000259" key="2">
    <source>
        <dbReference type="Pfam" id="PF06114"/>
    </source>
</evidence>
<dbReference type="RefSeq" id="WP_071862927.1">
    <property type="nucleotide sequence ID" value="NZ_JBHLVS010000016.1"/>
</dbReference>
<keyword evidence="5" id="KW-1185">Reference proteome</keyword>
<feature type="region of interest" description="Disordered" evidence="1">
    <location>
        <begin position="508"/>
        <end position="546"/>
    </location>
</feature>